<organism evidence="1 2">
    <name type="scientific">Ataeniobius toweri</name>
    <dbReference type="NCBI Taxonomy" id="208326"/>
    <lineage>
        <taxon>Eukaryota</taxon>
        <taxon>Metazoa</taxon>
        <taxon>Chordata</taxon>
        <taxon>Craniata</taxon>
        <taxon>Vertebrata</taxon>
        <taxon>Euteleostomi</taxon>
        <taxon>Actinopterygii</taxon>
        <taxon>Neopterygii</taxon>
        <taxon>Teleostei</taxon>
        <taxon>Neoteleostei</taxon>
        <taxon>Acanthomorphata</taxon>
        <taxon>Ovalentaria</taxon>
        <taxon>Atherinomorphae</taxon>
        <taxon>Cyprinodontiformes</taxon>
        <taxon>Goodeidae</taxon>
        <taxon>Ataeniobius</taxon>
    </lineage>
</organism>
<evidence type="ECO:0000313" key="1">
    <source>
        <dbReference type="EMBL" id="MED6232259.1"/>
    </source>
</evidence>
<comment type="caution">
    <text evidence="1">The sequence shown here is derived from an EMBL/GenBank/DDBJ whole genome shotgun (WGS) entry which is preliminary data.</text>
</comment>
<name>A0ABU7A377_9TELE</name>
<dbReference type="EMBL" id="JAHUTI010000604">
    <property type="protein sequence ID" value="MED6232259.1"/>
    <property type="molecule type" value="Genomic_DNA"/>
</dbReference>
<proteinExistence type="predicted"/>
<gene>
    <name evidence="1" type="ORF">ATANTOWER_025849</name>
</gene>
<evidence type="ECO:0008006" key="3">
    <source>
        <dbReference type="Google" id="ProtNLM"/>
    </source>
</evidence>
<protein>
    <recommendedName>
        <fullName evidence="3">Transmembrane protein</fullName>
    </recommendedName>
</protein>
<sequence length="133" mass="15047">MCLKTLVDCRRLCAPFPTSFWVYVLLKHHRGLNEERRTLRLSSVRSSVSFALTASAGFILSLTRIPHRASCFAHSARQRLLAFMSQLSCSSLVFVSGVSKQFLFVSPSGHLNNCNITATYFHKKERKIRKGVL</sequence>
<keyword evidence="2" id="KW-1185">Reference proteome</keyword>
<dbReference type="Proteomes" id="UP001345963">
    <property type="component" value="Unassembled WGS sequence"/>
</dbReference>
<accession>A0ABU7A377</accession>
<reference evidence="1 2" key="1">
    <citation type="submission" date="2021-07" db="EMBL/GenBank/DDBJ databases">
        <authorList>
            <person name="Palmer J.M."/>
        </authorList>
    </citation>
    <scope>NUCLEOTIDE SEQUENCE [LARGE SCALE GENOMIC DNA]</scope>
    <source>
        <strain evidence="1 2">AT_MEX2019</strain>
        <tissue evidence="1">Muscle</tissue>
    </source>
</reference>
<evidence type="ECO:0000313" key="2">
    <source>
        <dbReference type="Proteomes" id="UP001345963"/>
    </source>
</evidence>